<feature type="domain" description="KRAB" evidence="2">
    <location>
        <begin position="145"/>
        <end position="213"/>
    </location>
</feature>
<dbReference type="Gene3D" id="6.10.140.140">
    <property type="match status" value="1"/>
</dbReference>
<dbReference type="Pfam" id="PF01352">
    <property type="entry name" value="KRAB"/>
    <property type="match status" value="1"/>
</dbReference>
<protein>
    <submittedName>
        <fullName evidence="3">ZNF205</fullName>
    </submittedName>
</protein>
<name>A0A212CZM2_CEREH</name>
<gene>
    <name evidence="3" type="ORF">Celaphus_00006836</name>
</gene>
<dbReference type="EMBL" id="MKHE01000010">
    <property type="protein sequence ID" value="OWK11439.1"/>
    <property type="molecule type" value="Genomic_DNA"/>
</dbReference>
<evidence type="ECO:0000313" key="3">
    <source>
        <dbReference type="EMBL" id="OWK11439.1"/>
    </source>
</evidence>
<dbReference type="OrthoDB" id="654211at2759"/>
<dbReference type="SUPFAM" id="SSF109640">
    <property type="entry name" value="KRAB domain (Kruppel-associated box)"/>
    <property type="match status" value="1"/>
</dbReference>
<evidence type="ECO:0000259" key="2">
    <source>
        <dbReference type="PROSITE" id="PS50805"/>
    </source>
</evidence>
<dbReference type="AlphaFoldDB" id="A0A212CZM2"/>
<organism evidence="3 4">
    <name type="scientific">Cervus elaphus hippelaphus</name>
    <name type="common">European red deer</name>
    <dbReference type="NCBI Taxonomy" id="46360"/>
    <lineage>
        <taxon>Eukaryota</taxon>
        <taxon>Metazoa</taxon>
        <taxon>Chordata</taxon>
        <taxon>Craniata</taxon>
        <taxon>Vertebrata</taxon>
        <taxon>Euteleostomi</taxon>
        <taxon>Mammalia</taxon>
        <taxon>Eutheria</taxon>
        <taxon>Laurasiatheria</taxon>
        <taxon>Artiodactyla</taxon>
        <taxon>Ruminantia</taxon>
        <taxon>Pecora</taxon>
        <taxon>Cervidae</taxon>
        <taxon>Cervinae</taxon>
        <taxon>Cervus</taxon>
    </lineage>
</organism>
<accession>A0A212CZM2</accession>
<dbReference type="SMART" id="SM00349">
    <property type="entry name" value="KRAB"/>
    <property type="match status" value="1"/>
</dbReference>
<feature type="compositionally biased region" description="Basic and acidic residues" evidence="1">
    <location>
        <begin position="207"/>
        <end position="222"/>
    </location>
</feature>
<feature type="region of interest" description="Disordered" evidence="1">
    <location>
        <begin position="239"/>
        <end position="304"/>
    </location>
</feature>
<dbReference type="Proteomes" id="UP000242450">
    <property type="component" value="Chromosome 10"/>
</dbReference>
<dbReference type="CDD" id="cd07765">
    <property type="entry name" value="KRAB_A-box"/>
    <property type="match status" value="1"/>
</dbReference>
<keyword evidence="4" id="KW-1185">Reference proteome</keyword>
<dbReference type="InterPro" id="IPR001909">
    <property type="entry name" value="KRAB"/>
</dbReference>
<evidence type="ECO:0000313" key="4">
    <source>
        <dbReference type="Proteomes" id="UP000242450"/>
    </source>
</evidence>
<proteinExistence type="predicted"/>
<dbReference type="InterPro" id="IPR036051">
    <property type="entry name" value="KRAB_dom_sf"/>
</dbReference>
<dbReference type="GO" id="GO:0006355">
    <property type="term" value="P:regulation of DNA-templated transcription"/>
    <property type="evidence" value="ECO:0007669"/>
    <property type="project" value="InterPro"/>
</dbReference>
<feature type="compositionally biased region" description="Basic and acidic residues" evidence="1">
    <location>
        <begin position="265"/>
        <end position="277"/>
    </location>
</feature>
<evidence type="ECO:0000256" key="1">
    <source>
        <dbReference type="SAM" id="MobiDB-lite"/>
    </source>
</evidence>
<comment type="caution">
    <text evidence="3">The sequence shown here is derived from an EMBL/GenBank/DDBJ whole genome shotgun (WGS) entry which is preliminary data.</text>
</comment>
<sequence length="304" mass="33310">MDARPGRVVAAAGRAAESGRLNFGIPGSWPEAGGGLANTSTKRLNGHGHSCQEMLSESEGTVPLGEARESPHIKMEPEELHPEGMSQEARAQGVRGWMPLSQGAKEKVCFLPGGAPQIPLLSREGRTRDRQMAAALLTAWSQMPVTFDDVALYLSREEWGRLDHTQQSYREVLQKRSGLSLGFPFSRPFWASQVQGKGEAPGSSRQLGHEEEEKRGAVEADKEELAASLGALGDVKSFKSRVGRAQVEAPRCGQRAASGQNSGPAKDDVQPRPEQWRQTRRSWLRPWEPLAMSSPSKAEWEEPR</sequence>
<dbReference type="PROSITE" id="PS50805">
    <property type="entry name" value="KRAB"/>
    <property type="match status" value="1"/>
</dbReference>
<feature type="region of interest" description="Disordered" evidence="1">
    <location>
        <begin position="194"/>
        <end position="222"/>
    </location>
</feature>
<reference evidence="3 4" key="1">
    <citation type="journal article" date="2018" name="Mol. Genet. Genomics">
        <title>The red deer Cervus elaphus genome CerEla1.0: sequencing, annotating, genes, and chromosomes.</title>
        <authorList>
            <person name="Bana N.A."/>
            <person name="Nyiri A."/>
            <person name="Nagy J."/>
            <person name="Frank K."/>
            <person name="Nagy T."/>
            <person name="Steger V."/>
            <person name="Schiller M."/>
            <person name="Lakatos P."/>
            <person name="Sugar L."/>
            <person name="Horn P."/>
            <person name="Barta E."/>
            <person name="Orosz L."/>
        </authorList>
    </citation>
    <scope>NUCLEOTIDE SEQUENCE [LARGE SCALE GENOMIC DNA]</scope>
    <source>
        <strain evidence="3">Hungarian</strain>
    </source>
</reference>